<evidence type="ECO:0000259" key="2">
    <source>
        <dbReference type="Pfam" id="PF14508"/>
    </source>
</evidence>
<feature type="region of interest" description="Disordered" evidence="1">
    <location>
        <begin position="185"/>
        <end position="213"/>
    </location>
</feature>
<comment type="caution">
    <text evidence="3">The sequence shown here is derived from an EMBL/GenBank/DDBJ whole genome shotgun (WGS) entry which is preliminary data.</text>
</comment>
<feature type="compositionally biased region" description="Low complexity" evidence="1">
    <location>
        <begin position="194"/>
        <end position="213"/>
    </location>
</feature>
<feature type="region of interest" description="Disordered" evidence="1">
    <location>
        <begin position="36"/>
        <end position="56"/>
    </location>
</feature>
<dbReference type="Proteomes" id="UP001501116">
    <property type="component" value="Unassembled WGS sequence"/>
</dbReference>
<reference evidence="3 4" key="1">
    <citation type="journal article" date="2019" name="Int. J. Syst. Evol. Microbiol.">
        <title>The Global Catalogue of Microorganisms (GCM) 10K type strain sequencing project: providing services to taxonomists for standard genome sequencing and annotation.</title>
        <authorList>
            <consortium name="The Broad Institute Genomics Platform"/>
            <consortium name="The Broad Institute Genome Sequencing Center for Infectious Disease"/>
            <person name="Wu L."/>
            <person name="Ma J."/>
        </authorList>
    </citation>
    <scope>NUCLEOTIDE SEQUENCE [LARGE SCALE GENOMIC DNA]</scope>
    <source>
        <strain evidence="3 4">JCM 14545</strain>
    </source>
</reference>
<dbReference type="Pfam" id="PF14508">
    <property type="entry name" value="GH97_N"/>
    <property type="match status" value="1"/>
</dbReference>
<evidence type="ECO:0000256" key="1">
    <source>
        <dbReference type="SAM" id="MobiDB-lite"/>
    </source>
</evidence>
<dbReference type="Gene3D" id="2.70.98.10">
    <property type="match status" value="1"/>
</dbReference>
<gene>
    <name evidence="3" type="ORF">GCM10009754_57890</name>
</gene>
<organism evidence="3 4">
    <name type="scientific">Amycolatopsis minnesotensis</name>
    <dbReference type="NCBI Taxonomy" id="337894"/>
    <lineage>
        <taxon>Bacteria</taxon>
        <taxon>Bacillati</taxon>
        <taxon>Actinomycetota</taxon>
        <taxon>Actinomycetes</taxon>
        <taxon>Pseudonocardiales</taxon>
        <taxon>Pseudonocardiaceae</taxon>
        <taxon>Amycolatopsis</taxon>
    </lineage>
</organism>
<name>A0ABN2RUH2_9PSEU</name>
<dbReference type="InterPro" id="IPR029486">
    <property type="entry name" value="GH97_N"/>
</dbReference>
<evidence type="ECO:0000313" key="4">
    <source>
        <dbReference type="Proteomes" id="UP001501116"/>
    </source>
</evidence>
<keyword evidence="4" id="KW-1185">Reference proteome</keyword>
<proteinExistence type="predicted"/>
<protein>
    <recommendedName>
        <fullName evidence="2">Glycosyl-hydrolase 97 N-terminal domain-containing protein</fullName>
    </recommendedName>
</protein>
<dbReference type="EMBL" id="BAAANN010000026">
    <property type="protein sequence ID" value="GAA1975083.1"/>
    <property type="molecule type" value="Genomic_DNA"/>
</dbReference>
<dbReference type="InterPro" id="IPR014718">
    <property type="entry name" value="GH-type_carb-bd"/>
</dbReference>
<evidence type="ECO:0000313" key="3">
    <source>
        <dbReference type="EMBL" id="GAA1975083.1"/>
    </source>
</evidence>
<feature type="domain" description="Glycosyl-hydrolase 97 N-terminal" evidence="2">
    <location>
        <begin position="94"/>
        <end position="177"/>
    </location>
</feature>
<accession>A0ABN2RUH2</accession>
<sequence>MVKKTSRPIVFSICEWGRDKPREWAANGAPLVSEGAVQSGRAAGPAESVDRPKSTVRWPGRPGIHLLLKLHPDSADVPWPGSSGSPPQADVALSPEGGLTRSVRRGGTMVLEPSALGAVTAHGDFTAHLRLAGITSRRVRESYETATGRRRHHEVDAAETALHLRGAGGSPMDVVVRGRRLPVRPHRAEPLPSPGGRDPLRLRGPLLLPRRMP</sequence>